<keyword evidence="12" id="KW-1185">Reference proteome</keyword>
<dbReference type="SMART" id="SM00382">
    <property type="entry name" value="AAA"/>
    <property type="match status" value="1"/>
</dbReference>
<evidence type="ECO:0000256" key="6">
    <source>
        <dbReference type="ARBA" id="ARBA00022840"/>
    </source>
</evidence>
<keyword evidence="8 9" id="KW-0472">Membrane</keyword>
<feature type="transmembrane region" description="Helical" evidence="9">
    <location>
        <begin position="286"/>
        <end position="309"/>
    </location>
</feature>
<comment type="caution">
    <text evidence="11">The sequence shown here is derived from an EMBL/GenBank/DDBJ whole genome shotgun (WGS) entry which is preliminary data.</text>
</comment>
<dbReference type="InterPro" id="IPR027417">
    <property type="entry name" value="P-loop_NTPase"/>
</dbReference>
<dbReference type="GO" id="GO:0016887">
    <property type="term" value="F:ATP hydrolysis activity"/>
    <property type="evidence" value="ECO:0007669"/>
    <property type="project" value="InterPro"/>
</dbReference>
<dbReference type="InterPro" id="IPR001851">
    <property type="entry name" value="ABC_transp_permease"/>
</dbReference>
<gene>
    <name evidence="11" type="ORF">DAMNIGENAA_00900</name>
</gene>
<evidence type="ECO:0000259" key="10">
    <source>
        <dbReference type="PROSITE" id="PS50893"/>
    </source>
</evidence>
<dbReference type="RefSeq" id="WP_281791711.1">
    <property type="nucleotide sequence ID" value="NZ_BSDR01000001.1"/>
</dbReference>
<evidence type="ECO:0000256" key="3">
    <source>
        <dbReference type="ARBA" id="ARBA00022475"/>
    </source>
</evidence>
<name>A0A9W6FQN1_9BACT</name>
<dbReference type="FunFam" id="3.40.50.300:FF:000421">
    <property type="entry name" value="Branched-chain amino acid ABC transporter ATP-binding protein"/>
    <property type="match status" value="1"/>
</dbReference>
<dbReference type="CDD" id="cd06581">
    <property type="entry name" value="TM_PBP1_LivM_like"/>
    <property type="match status" value="1"/>
</dbReference>
<evidence type="ECO:0000256" key="5">
    <source>
        <dbReference type="ARBA" id="ARBA00022741"/>
    </source>
</evidence>
<feature type="transmembrane region" description="Helical" evidence="9">
    <location>
        <begin position="35"/>
        <end position="53"/>
    </location>
</feature>
<dbReference type="GO" id="GO:0015658">
    <property type="term" value="F:branched-chain amino acid transmembrane transporter activity"/>
    <property type="evidence" value="ECO:0007669"/>
    <property type="project" value="InterPro"/>
</dbReference>
<evidence type="ECO:0000256" key="2">
    <source>
        <dbReference type="ARBA" id="ARBA00022448"/>
    </source>
</evidence>
<protein>
    <submittedName>
        <fullName evidence="11">Metal-dependent hydrolase</fullName>
    </submittedName>
</protein>
<keyword evidence="4 9" id="KW-0812">Transmembrane</keyword>
<feature type="transmembrane region" description="Helical" evidence="9">
    <location>
        <begin position="212"/>
        <end position="232"/>
    </location>
</feature>
<evidence type="ECO:0000256" key="9">
    <source>
        <dbReference type="SAM" id="Phobius"/>
    </source>
</evidence>
<dbReference type="InterPro" id="IPR032823">
    <property type="entry name" value="BCA_ABC_TP_C"/>
</dbReference>
<evidence type="ECO:0000256" key="8">
    <source>
        <dbReference type="ARBA" id="ARBA00023136"/>
    </source>
</evidence>
<dbReference type="AlphaFoldDB" id="A0A9W6FQN1"/>
<keyword evidence="11" id="KW-0378">Hydrolase</keyword>
<dbReference type="InterPro" id="IPR003593">
    <property type="entry name" value="AAA+_ATPase"/>
</dbReference>
<organism evidence="11 12">
    <name type="scientific">Desulforhabdus amnigena</name>
    <dbReference type="NCBI Taxonomy" id="40218"/>
    <lineage>
        <taxon>Bacteria</taxon>
        <taxon>Pseudomonadati</taxon>
        <taxon>Thermodesulfobacteriota</taxon>
        <taxon>Syntrophobacteria</taxon>
        <taxon>Syntrophobacterales</taxon>
        <taxon>Syntrophobacteraceae</taxon>
        <taxon>Desulforhabdus</taxon>
    </lineage>
</organism>
<accession>A0A9W6FQN1</accession>
<evidence type="ECO:0000313" key="12">
    <source>
        <dbReference type="Proteomes" id="UP001144372"/>
    </source>
</evidence>
<evidence type="ECO:0000256" key="4">
    <source>
        <dbReference type="ARBA" id="ARBA00022692"/>
    </source>
</evidence>
<proteinExistence type="predicted"/>
<evidence type="ECO:0000313" key="11">
    <source>
        <dbReference type="EMBL" id="GLI32657.1"/>
    </source>
</evidence>
<keyword evidence="5" id="KW-0547">Nucleotide-binding</keyword>
<comment type="subcellular location">
    <subcellularLocation>
        <location evidence="1">Cell membrane</location>
        <topology evidence="1">Multi-pass membrane protein</topology>
    </subcellularLocation>
</comment>
<feature type="domain" description="ABC transporter" evidence="10">
    <location>
        <begin position="369"/>
        <end position="616"/>
    </location>
</feature>
<dbReference type="SUPFAM" id="SSF52540">
    <property type="entry name" value="P-loop containing nucleoside triphosphate hydrolases"/>
    <property type="match status" value="1"/>
</dbReference>
<dbReference type="InterPro" id="IPR003439">
    <property type="entry name" value="ABC_transporter-like_ATP-bd"/>
</dbReference>
<feature type="transmembrane region" description="Helical" evidence="9">
    <location>
        <begin position="113"/>
        <end position="130"/>
    </location>
</feature>
<dbReference type="Pfam" id="PF02653">
    <property type="entry name" value="BPD_transp_2"/>
    <property type="match status" value="1"/>
</dbReference>
<dbReference type="EMBL" id="BSDR01000001">
    <property type="protein sequence ID" value="GLI32657.1"/>
    <property type="molecule type" value="Genomic_DNA"/>
</dbReference>
<dbReference type="Proteomes" id="UP001144372">
    <property type="component" value="Unassembled WGS sequence"/>
</dbReference>
<feature type="transmembrane region" description="Helical" evidence="9">
    <location>
        <begin position="88"/>
        <end position="106"/>
    </location>
</feature>
<keyword evidence="2" id="KW-0813">Transport</keyword>
<dbReference type="GO" id="GO:0005886">
    <property type="term" value="C:plasma membrane"/>
    <property type="evidence" value="ECO:0007669"/>
    <property type="project" value="UniProtKB-SubCell"/>
</dbReference>
<evidence type="ECO:0000256" key="7">
    <source>
        <dbReference type="ARBA" id="ARBA00022989"/>
    </source>
</evidence>
<reference evidence="11" key="1">
    <citation type="submission" date="2022-12" db="EMBL/GenBank/DDBJ databases">
        <title>Reference genome sequencing for broad-spectrum identification of bacterial and archaeal isolates by mass spectrometry.</title>
        <authorList>
            <person name="Sekiguchi Y."/>
            <person name="Tourlousse D.M."/>
        </authorList>
    </citation>
    <scope>NUCLEOTIDE SEQUENCE</scope>
    <source>
        <strain evidence="11">ASRB1</strain>
    </source>
</reference>
<dbReference type="InterPro" id="IPR043428">
    <property type="entry name" value="LivM-like"/>
</dbReference>
<keyword evidence="7 9" id="KW-1133">Transmembrane helix</keyword>
<evidence type="ECO:0000256" key="1">
    <source>
        <dbReference type="ARBA" id="ARBA00004651"/>
    </source>
</evidence>
<dbReference type="PANTHER" id="PTHR30482:SF18">
    <property type="entry name" value="BRANCHED AMINO ACID TRANSPORT SYSTEM PERMEASE"/>
    <property type="match status" value="1"/>
</dbReference>
<dbReference type="GO" id="GO:0005524">
    <property type="term" value="F:ATP binding"/>
    <property type="evidence" value="ECO:0007669"/>
    <property type="project" value="UniProtKB-KW"/>
</dbReference>
<sequence length="620" mass="67857">MSRLIFIPKDWRALLLMALSFGALPFGLSNDYFLLVLNVMALNALVVLGLNLLIGSTGQVSLGHAAFYGLGAYLSAIASTTWQWPMVASLAFCILFVGLTSLLVALPTLRLEGHYLVMATLGFNIIVTILCNQMEPLTGGPSGFPGIPKLHLGSFVLSTDRQFYFFIWGILIAALALTLNLNDSRIGRALKAIHEKDLTAQALGIPTFRYKVVTFVLSAVYAGFAGFCYAHYVTFISPKTFDIFYSVQLVTMVVVGGMGSLWGGLAGAALLTFLPELLRHFEDFYILAYGLILMGVLVFCPQGLLPLLISFGRRKKREASIDNTSKGEKNKREVFPEVLSDIESVGNPSISLQETNSTLSNSPGRPPVLNLRDISLGFGGLQALQSVGMEVDRGEIVALIGPNGAGKTTLLNVISGLLKPQEGEILLEEKSILGLAPFQIAARGVGRTFQAVQVYHQFSVLENMLVGYHVQGASGFFSTYLHTAGERREESRLRENALSLLDDFRMADKADWPVQQLSLLEQKLLEMARALALQPRILLMDEPVGGLNPRESELLVRYITLLRKQGMGIILVEHDMNVVMRIADRVVVLQHGCRIATGTPREVQQNPQVIAAYLGVKKND</sequence>
<dbReference type="PANTHER" id="PTHR30482">
    <property type="entry name" value="HIGH-AFFINITY BRANCHED-CHAIN AMINO ACID TRANSPORT SYSTEM PERMEASE"/>
    <property type="match status" value="1"/>
</dbReference>
<keyword evidence="3" id="KW-1003">Cell membrane</keyword>
<dbReference type="PROSITE" id="PS50893">
    <property type="entry name" value="ABC_TRANSPORTER_2"/>
    <property type="match status" value="1"/>
</dbReference>
<dbReference type="Gene3D" id="3.40.50.300">
    <property type="entry name" value="P-loop containing nucleotide triphosphate hydrolases"/>
    <property type="match status" value="1"/>
</dbReference>
<dbReference type="CDD" id="cd03219">
    <property type="entry name" value="ABC_Mj1267_LivG_branched"/>
    <property type="match status" value="1"/>
</dbReference>
<feature type="transmembrane region" description="Helical" evidence="9">
    <location>
        <begin position="252"/>
        <end position="274"/>
    </location>
</feature>
<feature type="transmembrane region" description="Helical" evidence="9">
    <location>
        <begin position="65"/>
        <end position="82"/>
    </location>
</feature>
<dbReference type="Pfam" id="PF00005">
    <property type="entry name" value="ABC_tran"/>
    <property type="match status" value="1"/>
</dbReference>
<keyword evidence="6" id="KW-0067">ATP-binding</keyword>
<dbReference type="Pfam" id="PF12399">
    <property type="entry name" value="BCA_ABC_TP_C"/>
    <property type="match status" value="1"/>
</dbReference>
<feature type="transmembrane region" description="Helical" evidence="9">
    <location>
        <begin position="163"/>
        <end position="181"/>
    </location>
</feature>